<proteinExistence type="inferred from homology"/>
<name>A0ABY5BM42_9LACO</name>
<keyword evidence="7" id="KW-1185">Reference proteome</keyword>
<reference evidence="6" key="1">
    <citation type="submission" date="2022-05" db="EMBL/GenBank/DDBJ databases">
        <authorList>
            <person name="Oliphant S.A."/>
            <person name="Watson-Haigh N.S."/>
            <person name="Sumby K.M."/>
            <person name="Gardner J.M."/>
            <person name="Jiranek V."/>
        </authorList>
    </citation>
    <scope>NUCLEOTIDE SEQUENCE</scope>
    <source>
        <strain evidence="6">KI16_H9</strain>
    </source>
</reference>
<dbReference type="InterPro" id="IPR003959">
    <property type="entry name" value="ATPase_AAA_core"/>
</dbReference>
<dbReference type="SMART" id="SM00382">
    <property type="entry name" value="AAA"/>
    <property type="match status" value="1"/>
</dbReference>
<dbReference type="PANTHER" id="PTHR43392">
    <property type="entry name" value="AAA-TYPE ATPASE FAMILY PROTEIN / ANKYRIN REPEAT FAMILY PROTEIN"/>
    <property type="match status" value="1"/>
</dbReference>
<gene>
    <name evidence="6" type="ORF">M3M35_05435</name>
</gene>
<evidence type="ECO:0000256" key="3">
    <source>
        <dbReference type="ARBA" id="ARBA00022840"/>
    </source>
</evidence>
<dbReference type="PANTHER" id="PTHR43392:SF2">
    <property type="entry name" value="AAA-TYPE ATPASE FAMILY PROTEIN _ ANKYRIN REPEAT FAMILY PROTEIN"/>
    <property type="match status" value="1"/>
</dbReference>
<keyword evidence="2" id="KW-0547">Nucleotide-binding</keyword>
<evidence type="ECO:0000256" key="4">
    <source>
        <dbReference type="SAM" id="MobiDB-lite"/>
    </source>
</evidence>
<dbReference type="InterPro" id="IPR003593">
    <property type="entry name" value="AAA+_ATPase"/>
</dbReference>
<dbReference type="Gene3D" id="3.40.50.300">
    <property type="entry name" value="P-loop containing nucleotide triphosphate hydrolases"/>
    <property type="match status" value="1"/>
</dbReference>
<dbReference type="InterPro" id="IPR050773">
    <property type="entry name" value="CbxX/CfxQ_RuBisCO_ESX"/>
</dbReference>
<dbReference type="InterPro" id="IPR027417">
    <property type="entry name" value="P-loop_NTPase"/>
</dbReference>
<dbReference type="SUPFAM" id="SSF52540">
    <property type="entry name" value="P-loop containing nucleoside triphosphate hydrolases"/>
    <property type="match status" value="1"/>
</dbReference>
<evidence type="ECO:0000256" key="2">
    <source>
        <dbReference type="ARBA" id="ARBA00022741"/>
    </source>
</evidence>
<accession>A0ABY5BM42</accession>
<feature type="compositionally biased region" description="Basic and acidic residues" evidence="4">
    <location>
        <begin position="152"/>
        <end position="167"/>
    </location>
</feature>
<comment type="similarity">
    <text evidence="1">Belongs to the CbxX/CfxQ family.</text>
</comment>
<dbReference type="InterPro" id="IPR000641">
    <property type="entry name" value="CbxX/CfxQ"/>
</dbReference>
<evidence type="ECO:0000256" key="1">
    <source>
        <dbReference type="ARBA" id="ARBA00010378"/>
    </source>
</evidence>
<dbReference type="Proteomes" id="UP001056707">
    <property type="component" value="Chromosome"/>
</dbReference>
<dbReference type="EMBL" id="CP097116">
    <property type="protein sequence ID" value="USS84749.1"/>
    <property type="molecule type" value="Genomic_DNA"/>
</dbReference>
<dbReference type="RefSeq" id="WP_252749652.1">
    <property type="nucleotide sequence ID" value="NZ_CP097116.1"/>
</dbReference>
<feature type="region of interest" description="Disordered" evidence="4">
    <location>
        <begin position="152"/>
        <end position="179"/>
    </location>
</feature>
<evidence type="ECO:0000259" key="5">
    <source>
        <dbReference type="SMART" id="SM00382"/>
    </source>
</evidence>
<dbReference type="Gene3D" id="1.10.8.60">
    <property type="match status" value="1"/>
</dbReference>
<sequence>MTFEELKEYGQLFYRENYKLDRNLETKVFKINNIKAYQREPNDAGGTTDWTDNLILLYNLLHQLLGSKFSFQLNFKKRTMSIYFAIKKPVTVAALQKQLPLVDVVSVETDEVSSIATIDISKFQANYGHATQLFEQDPYADLDLSDLARLDAEESSKQSKGDQHSDSSEETSPNDDLSLNVETLDTDQDALTELTNLTGLEEAKHQITDMVAIAKMNQLRKEQGLKVPAGLSNHMIFTGNPGTGKTTVAKLFATILYQNHIIPANKLVLTDRSDLVGHYTGTTADRTKKVIQAALGGVLFIDEAYQLSNPDSPTDFGHEAIDQLIIGMENHRSDLIVILAGYTKQMETFLNDNPGLRSRIPNRVHFEDYTTGELTQIILNMIKQEQVVNLKDPSYFTEVVTAFINQHHPSGNARWGRNVYQAMLQAQARRVAFQAHPTKKTLQTITNDDVDTALMTTPTN</sequence>
<dbReference type="Pfam" id="PF17866">
    <property type="entry name" value="AAA_lid_6"/>
    <property type="match status" value="1"/>
</dbReference>
<dbReference type="InterPro" id="IPR041627">
    <property type="entry name" value="AAA_lid_6"/>
</dbReference>
<dbReference type="PRINTS" id="PR00819">
    <property type="entry name" value="CBXCFQXSUPER"/>
</dbReference>
<dbReference type="Pfam" id="PF00004">
    <property type="entry name" value="AAA"/>
    <property type="match status" value="1"/>
</dbReference>
<evidence type="ECO:0000313" key="6">
    <source>
        <dbReference type="EMBL" id="USS84749.1"/>
    </source>
</evidence>
<keyword evidence="3" id="KW-0067">ATP-binding</keyword>
<protein>
    <submittedName>
        <fullName evidence="6">AAA family ATPase</fullName>
    </submittedName>
</protein>
<organism evidence="6 7">
    <name type="scientific">Fructilactobacillus myrtifloralis</name>
    <dbReference type="NCBI Taxonomy" id="2940301"/>
    <lineage>
        <taxon>Bacteria</taxon>
        <taxon>Bacillati</taxon>
        <taxon>Bacillota</taxon>
        <taxon>Bacilli</taxon>
        <taxon>Lactobacillales</taxon>
        <taxon>Lactobacillaceae</taxon>
        <taxon>Fructilactobacillus</taxon>
    </lineage>
</organism>
<dbReference type="CDD" id="cd00009">
    <property type="entry name" value="AAA"/>
    <property type="match status" value="1"/>
</dbReference>
<evidence type="ECO:0000313" key="7">
    <source>
        <dbReference type="Proteomes" id="UP001056707"/>
    </source>
</evidence>
<feature type="domain" description="AAA+ ATPase" evidence="5">
    <location>
        <begin position="231"/>
        <end position="370"/>
    </location>
</feature>